<dbReference type="InterPro" id="IPR003691">
    <property type="entry name" value="FluC"/>
</dbReference>
<keyword evidence="3" id="KW-0997">Cell inner membrane</keyword>
<keyword evidence="14" id="KW-1185">Reference proteome</keyword>
<name>A0A931NDI9_9BURK</name>
<reference evidence="13" key="1">
    <citation type="submission" date="2020-12" db="EMBL/GenBank/DDBJ databases">
        <title>The genome sequence of Inhella sp. 4Y17.</title>
        <authorList>
            <person name="Liu Y."/>
        </authorList>
    </citation>
    <scope>NUCLEOTIDE SEQUENCE</scope>
    <source>
        <strain evidence="13">4Y10</strain>
    </source>
</reference>
<proteinExistence type="inferred from homology"/>
<evidence type="ECO:0000256" key="7">
    <source>
        <dbReference type="ARBA" id="ARBA00023065"/>
    </source>
</evidence>
<comment type="similarity">
    <text evidence="10 12">Belongs to the fluoride channel Fluc/FEX (TC 1.A.43) family.</text>
</comment>
<evidence type="ECO:0000256" key="3">
    <source>
        <dbReference type="ARBA" id="ARBA00022519"/>
    </source>
</evidence>
<keyword evidence="12" id="KW-0813">Transport</keyword>
<dbReference type="GO" id="GO:0062054">
    <property type="term" value="F:fluoride channel activity"/>
    <property type="evidence" value="ECO:0007669"/>
    <property type="project" value="UniProtKB-UniRule"/>
</dbReference>
<accession>A0A931NDI9</accession>
<keyword evidence="5 12" id="KW-1133">Transmembrane helix</keyword>
<evidence type="ECO:0000256" key="12">
    <source>
        <dbReference type="HAMAP-Rule" id="MF_00454"/>
    </source>
</evidence>
<keyword evidence="12" id="KW-0479">Metal-binding</keyword>
<comment type="subcellular location">
    <subcellularLocation>
        <location evidence="1 12">Cell membrane</location>
        <topology evidence="1 12">Multi-pass membrane protein</topology>
    </subcellularLocation>
</comment>
<dbReference type="EMBL" id="JAEDAL010000002">
    <property type="protein sequence ID" value="MBH9552649.1"/>
    <property type="molecule type" value="Genomic_DNA"/>
</dbReference>
<feature type="transmembrane region" description="Helical" evidence="12">
    <location>
        <begin position="75"/>
        <end position="93"/>
    </location>
</feature>
<sequence length="133" mass="13582">MSAPLALHTGVAGLAVFLGAGSGALLRWGLALAWNRPGAAWPWGTVAANGLGGLLIGVLLGWLAQRPEMSPLWRLALGTGFLGGLTTFSTFSAEVVNLLQQGDWAAGLGLAALHLLGSLLLTALGFVLAARWA</sequence>
<evidence type="ECO:0000256" key="8">
    <source>
        <dbReference type="ARBA" id="ARBA00023136"/>
    </source>
</evidence>
<comment type="caution">
    <text evidence="13">The sequence shown here is derived from an EMBL/GenBank/DDBJ whole genome shotgun (WGS) entry which is preliminary data.</text>
</comment>
<feature type="binding site" evidence="12">
    <location>
        <position position="86"/>
    </location>
    <ligand>
        <name>Na(+)</name>
        <dbReference type="ChEBI" id="CHEBI:29101"/>
        <note>structural</note>
    </ligand>
</feature>
<keyword evidence="7 12" id="KW-0406">Ion transport</keyword>
<keyword evidence="6 12" id="KW-0915">Sodium</keyword>
<feature type="binding site" evidence="12">
    <location>
        <position position="83"/>
    </location>
    <ligand>
        <name>Na(+)</name>
        <dbReference type="ChEBI" id="CHEBI:29101"/>
        <note>structural</note>
    </ligand>
</feature>
<dbReference type="Proteomes" id="UP000620139">
    <property type="component" value="Unassembled WGS sequence"/>
</dbReference>
<dbReference type="GO" id="GO:0046872">
    <property type="term" value="F:metal ion binding"/>
    <property type="evidence" value="ECO:0007669"/>
    <property type="project" value="UniProtKB-KW"/>
</dbReference>
<comment type="activity regulation">
    <text evidence="12">Na(+) is not transported, but it plays an essential structural role and its presence is essential for fluoride channel function.</text>
</comment>
<dbReference type="Pfam" id="PF02537">
    <property type="entry name" value="CRCB"/>
    <property type="match status" value="1"/>
</dbReference>
<dbReference type="NCBIfam" id="TIGR00494">
    <property type="entry name" value="crcB"/>
    <property type="match status" value="1"/>
</dbReference>
<evidence type="ECO:0000256" key="2">
    <source>
        <dbReference type="ARBA" id="ARBA00022475"/>
    </source>
</evidence>
<dbReference type="AlphaFoldDB" id="A0A931NDI9"/>
<organism evidence="13 14">
    <name type="scientific">Inhella gelatinilytica</name>
    <dbReference type="NCBI Taxonomy" id="2795030"/>
    <lineage>
        <taxon>Bacteria</taxon>
        <taxon>Pseudomonadati</taxon>
        <taxon>Pseudomonadota</taxon>
        <taxon>Betaproteobacteria</taxon>
        <taxon>Burkholderiales</taxon>
        <taxon>Sphaerotilaceae</taxon>
        <taxon>Inhella</taxon>
    </lineage>
</organism>
<dbReference type="NCBIfam" id="NF010792">
    <property type="entry name" value="PRK14196.1"/>
    <property type="match status" value="1"/>
</dbReference>
<evidence type="ECO:0000256" key="4">
    <source>
        <dbReference type="ARBA" id="ARBA00022692"/>
    </source>
</evidence>
<feature type="transmembrane region" description="Helical" evidence="12">
    <location>
        <begin position="39"/>
        <end position="63"/>
    </location>
</feature>
<evidence type="ECO:0000313" key="13">
    <source>
        <dbReference type="EMBL" id="MBH9552649.1"/>
    </source>
</evidence>
<evidence type="ECO:0000256" key="5">
    <source>
        <dbReference type="ARBA" id="ARBA00022989"/>
    </source>
</evidence>
<dbReference type="PANTHER" id="PTHR28259:SF1">
    <property type="entry name" value="FLUORIDE EXPORT PROTEIN 1-RELATED"/>
    <property type="match status" value="1"/>
</dbReference>
<evidence type="ECO:0000256" key="11">
    <source>
        <dbReference type="ARBA" id="ARBA00035585"/>
    </source>
</evidence>
<keyword evidence="4 12" id="KW-0812">Transmembrane</keyword>
<keyword evidence="2 12" id="KW-1003">Cell membrane</keyword>
<evidence type="ECO:0000256" key="10">
    <source>
        <dbReference type="ARBA" id="ARBA00035120"/>
    </source>
</evidence>
<dbReference type="RefSeq" id="WP_198100242.1">
    <property type="nucleotide sequence ID" value="NZ_JAEDAL010000002.1"/>
</dbReference>
<dbReference type="GO" id="GO:0140114">
    <property type="term" value="P:cellular detoxification of fluoride"/>
    <property type="evidence" value="ECO:0007669"/>
    <property type="project" value="UniProtKB-UniRule"/>
</dbReference>
<gene>
    <name evidence="12 13" type="primary">crcB</name>
    <name evidence="12" type="synonym">fluC</name>
    <name evidence="13" type="ORF">I7X43_07260</name>
</gene>
<comment type="catalytic activity">
    <reaction evidence="11">
        <text>fluoride(in) = fluoride(out)</text>
        <dbReference type="Rhea" id="RHEA:76159"/>
        <dbReference type="ChEBI" id="CHEBI:17051"/>
    </reaction>
    <physiologicalReaction direction="left-to-right" evidence="11">
        <dbReference type="Rhea" id="RHEA:76160"/>
    </physiologicalReaction>
</comment>
<evidence type="ECO:0000256" key="1">
    <source>
        <dbReference type="ARBA" id="ARBA00004651"/>
    </source>
</evidence>
<keyword evidence="9 12" id="KW-0407">Ion channel</keyword>
<evidence type="ECO:0000256" key="9">
    <source>
        <dbReference type="ARBA" id="ARBA00023303"/>
    </source>
</evidence>
<evidence type="ECO:0000256" key="6">
    <source>
        <dbReference type="ARBA" id="ARBA00023053"/>
    </source>
</evidence>
<dbReference type="HAMAP" id="MF_00454">
    <property type="entry name" value="FluC"/>
    <property type="match status" value="1"/>
</dbReference>
<dbReference type="PANTHER" id="PTHR28259">
    <property type="entry name" value="FLUORIDE EXPORT PROTEIN 1-RELATED"/>
    <property type="match status" value="1"/>
</dbReference>
<comment type="function">
    <text evidence="12">Fluoride-specific ion channel. Important for reducing fluoride concentration in the cell, thus reducing its toxicity.</text>
</comment>
<evidence type="ECO:0000313" key="14">
    <source>
        <dbReference type="Proteomes" id="UP000620139"/>
    </source>
</evidence>
<feature type="transmembrane region" description="Helical" evidence="12">
    <location>
        <begin position="105"/>
        <end position="130"/>
    </location>
</feature>
<keyword evidence="8 12" id="KW-0472">Membrane</keyword>
<dbReference type="GO" id="GO:0005886">
    <property type="term" value="C:plasma membrane"/>
    <property type="evidence" value="ECO:0007669"/>
    <property type="project" value="UniProtKB-SubCell"/>
</dbReference>
<protein>
    <recommendedName>
        <fullName evidence="12">Fluoride-specific ion channel FluC</fullName>
    </recommendedName>
</protein>